<dbReference type="EMBL" id="JAVDRF010000002">
    <property type="protein sequence ID" value="MDR6535586.1"/>
    <property type="molecule type" value="Genomic_DNA"/>
</dbReference>
<sequence>MATDTVSRKATTRRYERKGYTVRAEDGEIYFCPAGDLLDLKGRQRHLQLVQPAAKTRRQPLKATHA</sequence>
<organism evidence="1 2">
    <name type="scientific">Variovorax soli</name>
    <dbReference type="NCBI Taxonomy" id="376815"/>
    <lineage>
        <taxon>Bacteria</taxon>
        <taxon>Pseudomonadati</taxon>
        <taxon>Pseudomonadota</taxon>
        <taxon>Betaproteobacteria</taxon>
        <taxon>Burkholderiales</taxon>
        <taxon>Comamonadaceae</taxon>
        <taxon>Variovorax</taxon>
    </lineage>
</organism>
<comment type="caution">
    <text evidence="1">The sequence shown here is derived from an EMBL/GenBank/DDBJ whole genome shotgun (WGS) entry which is preliminary data.</text>
</comment>
<dbReference type="RefSeq" id="WP_309899798.1">
    <property type="nucleotide sequence ID" value="NZ_JAVDRF010000002.1"/>
</dbReference>
<proteinExistence type="predicted"/>
<dbReference type="Proteomes" id="UP001184230">
    <property type="component" value="Unassembled WGS sequence"/>
</dbReference>
<name>A0ABU1NC19_9BURK</name>
<protein>
    <submittedName>
        <fullName evidence="1">Uncharacterized protein</fullName>
    </submittedName>
</protein>
<gene>
    <name evidence="1" type="ORF">J2739_001346</name>
</gene>
<keyword evidence="2" id="KW-1185">Reference proteome</keyword>
<evidence type="ECO:0000313" key="1">
    <source>
        <dbReference type="EMBL" id="MDR6535586.1"/>
    </source>
</evidence>
<reference evidence="1 2" key="1">
    <citation type="submission" date="2023-07" db="EMBL/GenBank/DDBJ databases">
        <title>Sorghum-associated microbial communities from plants grown in Nebraska, USA.</title>
        <authorList>
            <person name="Schachtman D."/>
        </authorList>
    </citation>
    <scope>NUCLEOTIDE SEQUENCE [LARGE SCALE GENOMIC DNA]</scope>
    <source>
        <strain evidence="1 2">DS1781</strain>
    </source>
</reference>
<evidence type="ECO:0000313" key="2">
    <source>
        <dbReference type="Proteomes" id="UP001184230"/>
    </source>
</evidence>
<accession>A0ABU1NC19</accession>